<evidence type="ECO:0000313" key="1">
    <source>
        <dbReference type="EMBL" id="MFK0525468.1"/>
    </source>
</evidence>
<protein>
    <submittedName>
        <fullName evidence="1">Uncharacterized protein</fullName>
    </submittedName>
</protein>
<comment type="caution">
    <text evidence="1">The sequence shown here is derived from an EMBL/GenBank/DDBJ whole genome shotgun (WGS) entry which is preliminary data.</text>
</comment>
<organism evidence="1 2">
    <name type="scientific">Paenibacillus illinoisensis</name>
    <dbReference type="NCBI Taxonomy" id="59845"/>
    <lineage>
        <taxon>Bacteria</taxon>
        <taxon>Bacillati</taxon>
        <taxon>Bacillota</taxon>
        <taxon>Bacilli</taxon>
        <taxon>Bacillales</taxon>
        <taxon>Paenibacillaceae</taxon>
        <taxon>Paenibacillus</taxon>
    </lineage>
</organism>
<reference evidence="1 2" key="1">
    <citation type="submission" date="2024-11" db="EMBL/GenBank/DDBJ databases">
        <title>Identification and Characterization of a Novel Fosfomycin Bacillithiol Transferase FosB8 in Paenibacillus illinoisensis.</title>
        <authorList>
            <person name="Lu W."/>
        </authorList>
    </citation>
    <scope>NUCLEOTIDE SEQUENCE [LARGE SCALE GENOMIC DNA]</scope>
    <source>
        <strain evidence="1 2">WP77</strain>
    </source>
</reference>
<evidence type="ECO:0000313" key="2">
    <source>
        <dbReference type="Proteomes" id="UP001618531"/>
    </source>
</evidence>
<sequence>MRETNGEKRPLAFTGHAGRLFYLERKMIQPSSGIHWRRFMLSARDTK</sequence>
<name>A0ABW8I184_9BACL</name>
<gene>
    <name evidence="1" type="ORF">ACINKY_24960</name>
</gene>
<dbReference type="Proteomes" id="UP001618531">
    <property type="component" value="Unassembled WGS sequence"/>
</dbReference>
<dbReference type="EMBL" id="JBIYSL010000006">
    <property type="protein sequence ID" value="MFK0525468.1"/>
    <property type="molecule type" value="Genomic_DNA"/>
</dbReference>
<keyword evidence="2" id="KW-1185">Reference proteome</keyword>
<proteinExistence type="predicted"/>
<accession>A0ABW8I184</accession>